<dbReference type="Proteomes" id="UP001583177">
    <property type="component" value="Unassembled WGS sequence"/>
</dbReference>
<reference evidence="2 3" key="1">
    <citation type="journal article" date="2024" name="IMA Fungus">
        <title>IMA Genome - F19 : A genome assembly and annotation guide to empower mycologists, including annotated draft genome sequences of Ceratocystis pirilliformis, Diaporthe australafricana, Fusarium ophioides, Paecilomyces lecythidis, and Sporothrix stenoceras.</title>
        <authorList>
            <person name="Aylward J."/>
            <person name="Wilson A.M."/>
            <person name="Visagie C.M."/>
            <person name="Spraker J."/>
            <person name="Barnes I."/>
            <person name="Buitendag C."/>
            <person name="Ceriani C."/>
            <person name="Del Mar Angel L."/>
            <person name="du Plessis D."/>
            <person name="Fuchs T."/>
            <person name="Gasser K."/>
            <person name="Kramer D."/>
            <person name="Li W."/>
            <person name="Munsamy K."/>
            <person name="Piso A."/>
            <person name="Price J.L."/>
            <person name="Sonnekus B."/>
            <person name="Thomas C."/>
            <person name="van der Nest A."/>
            <person name="van Dijk A."/>
            <person name="van Heerden A."/>
            <person name="van Vuuren N."/>
            <person name="Yilmaz N."/>
            <person name="Duong T.A."/>
            <person name="van der Merwe N.A."/>
            <person name="Wingfield M.J."/>
            <person name="Wingfield B.D."/>
        </authorList>
    </citation>
    <scope>NUCLEOTIDE SEQUENCE [LARGE SCALE GENOMIC DNA]</scope>
    <source>
        <strain evidence="2 3">CMW 18300</strain>
    </source>
</reference>
<dbReference type="EMBL" id="JAWRVE010000098">
    <property type="protein sequence ID" value="KAL1859562.1"/>
    <property type="molecule type" value="Genomic_DNA"/>
</dbReference>
<organism evidence="2 3">
    <name type="scientific">Diaporthe australafricana</name>
    <dbReference type="NCBI Taxonomy" id="127596"/>
    <lineage>
        <taxon>Eukaryota</taxon>
        <taxon>Fungi</taxon>
        <taxon>Dikarya</taxon>
        <taxon>Ascomycota</taxon>
        <taxon>Pezizomycotina</taxon>
        <taxon>Sordariomycetes</taxon>
        <taxon>Sordariomycetidae</taxon>
        <taxon>Diaporthales</taxon>
        <taxon>Diaporthaceae</taxon>
        <taxon>Diaporthe</taxon>
    </lineage>
</organism>
<name>A0ABR3WDU7_9PEZI</name>
<dbReference type="PANTHER" id="PTHR33112:SF16">
    <property type="entry name" value="HETEROKARYON INCOMPATIBILITY DOMAIN-CONTAINING PROTEIN"/>
    <property type="match status" value="1"/>
</dbReference>
<proteinExistence type="predicted"/>
<feature type="domain" description="Heterokaryon incompatibility" evidence="1">
    <location>
        <begin position="176"/>
        <end position="332"/>
    </location>
</feature>
<dbReference type="Pfam" id="PF06985">
    <property type="entry name" value="HET"/>
    <property type="match status" value="1"/>
</dbReference>
<dbReference type="PANTHER" id="PTHR33112">
    <property type="entry name" value="DOMAIN PROTEIN, PUTATIVE-RELATED"/>
    <property type="match status" value="1"/>
</dbReference>
<dbReference type="InterPro" id="IPR010730">
    <property type="entry name" value="HET"/>
</dbReference>
<sequence length="675" mass="76082">MCKLIWKVLRRRGPFSEKGLDLAGNEIECRATNTYYGVLYPPSGNRNDCHISLRLSIFTAKHHTVQDWDGHHEQYCFQACTPGTTLADPPYDVLDTASGLEPTIFGGRKRPLTVNCDWLRTWIRICAERHGARCRPSLGSGQGDVPKSRTKLIRFVDTHNNAITSIQDVWIETLEYAALSYVWGSNQKITLTGQNATQLTEFESIVEGVASLTIVDAMELCRRIGVRYLWVDALCIIQDDDNDKAIQLQAMSNIYRCASFTIVAASGEDAGAGLPGLRPGTRSFEQEEVLVAQATESNPALSLMTTCNPKLTANVHYLEDTKWNTRGWTFQEKYLSNRCLVFTEEQVYFSCNEVVFCEESYLEHGPPYLYPFEPTGSELSLYIEQQHGEPDDASERFWVRYRTIVDRFTRRHLGYQGDVYDAFEGLEKALFDMSGERFLWGLPCGRLDAALAWDTFDGQSRRHALSTLPMTDLNRKVAFPSWSWMGWIGEAHVSVTDERVESGETPSVDIFCHTKHVGRVVIRRIDHQQSGSDKVVVQLDDIQKAAPSLTEATLLDIPDNHVLFFWADNATFKVERELERKPSVSGESCRILDSNNKSVGKTSPMLAKHYDQTGCDSGEREFVAISRRQLLDCEAVITAIQVDRQHGIAYRVNIGEISESAWNDAGPQCLLLVLG</sequence>
<accession>A0ABR3WDU7</accession>
<comment type="caution">
    <text evidence="2">The sequence shown here is derived from an EMBL/GenBank/DDBJ whole genome shotgun (WGS) entry which is preliminary data.</text>
</comment>
<evidence type="ECO:0000313" key="3">
    <source>
        <dbReference type="Proteomes" id="UP001583177"/>
    </source>
</evidence>
<protein>
    <recommendedName>
        <fullName evidence="1">Heterokaryon incompatibility domain-containing protein</fullName>
    </recommendedName>
</protein>
<keyword evidence="3" id="KW-1185">Reference proteome</keyword>
<gene>
    <name evidence="2" type="ORF">Daus18300_009563</name>
</gene>
<evidence type="ECO:0000313" key="2">
    <source>
        <dbReference type="EMBL" id="KAL1859562.1"/>
    </source>
</evidence>
<evidence type="ECO:0000259" key="1">
    <source>
        <dbReference type="Pfam" id="PF06985"/>
    </source>
</evidence>